<organism evidence="1 2">
    <name type="scientific">Clostridium tanneri</name>
    <dbReference type="NCBI Taxonomy" id="3037988"/>
    <lineage>
        <taxon>Bacteria</taxon>
        <taxon>Bacillati</taxon>
        <taxon>Bacillota</taxon>
        <taxon>Clostridia</taxon>
        <taxon>Eubacteriales</taxon>
        <taxon>Clostridiaceae</taxon>
        <taxon>Clostridium</taxon>
    </lineage>
</organism>
<keyword evidence="2" id="KW-1185">Reference proteome</keyword>
<name>A0ABU4JQ81_9CLOT</name>
<dbReference type="Proteomes" id="UP001281656">
    <property type="component" value="Unassembled WGS sequence"/>
</dbReference>
<dbReference type="EMBL" id="JARUJP010000003">
    <property type="protein sequence ID" value="MDW8800266.1"/>
    <property type="molecule type" value="Genomic_DNA"/>
</dbReference>
<dbReference type="RefSeq" id="WP_318796818.1">
    <property type="nucleotide sequence ID" value="NZ_JARUJP010000003.1"/>
</dbReference>
<evidence type="ECO:0008006" key="3">
    <source>
        <dbReference type="Google" id="ProtNLM"/>
    </source>
</evidence>
<comment type="caution">
    <text evidence="1">The sequence shown here is derived from an EMBL/GenBank/DDBJ whole genome shotgun (WGS) entry which is preliminary data.</text>
</comment>
<evidence type="ECO:0000313" key="1">
    <source>
        <dbReference type="EMBL" id="MDW8800266.1"/>
    </source>
</evidence>
<accession>A0ABU4JQ81</accession>
<protein>
    <recommendedName>
        <fullName evidence="3">Polymerase nucleotidyl transferase domain-containing protein</fullName>
    </recommendedName>
</protein>
<evidence type="ECO:0000313" key="2">
    <source>
        <dbReference type="Proteomes" id="UP001281656"/>
    </source>
</evidence>
<reference evidence="1 2" key="1">
    <citation type="submission" date="2023-04" db="EMBL/GenBank/DDBJ databases">
        <title>Clostridium tannerae sp. nov., isolated from the fecal material of an alpaca.</title>
        <authorList>
            <person name="Miller S."/>
            <person name="Hendry M."/>
            <person name="King J."/>
            <person name="Sankaranarayanan K."/>
            <person name="Lawson P.A."/>
        </authorList>
    </citation>
    <scope>NUCLEOTIDE SEQUENCE [LARGE SCALE GENOMIC DNA]</scope>
    <source>
        <strain evidence="1 2">A1-XYC3</strain>
    </source>
</reference>
<proteinExistence type="predicted"/>
<gene>
    <name evidence="1" type="ORF">P8V03_03765</name>
</gene>
<sequence>MIYSELLKQQQELQVEVKEILTELKLNDLLSPVGEPVQVGSSALGLMVWRDIDITVVCSKLDINAVAQIASKLISYKGMREVKFINDSGIFNNSSDYPDGLYLGLKYKSLKGMNWSLDIWFVDRPEKQPDLMHIRVIPKQLTPELRESILTIKSIWVTKDEYGKTVRSYDIYTAVLYDNVRTPYQFQEWLRIKSKI</sequence>